<comment type="caution">
    <text evidence="8">The sequence shown here is derived from an EMBL/GenBank/DDBJ whole genome shotgun (WGS) entry which is preliminary data.</text>
</comment>
<name>A0ABT2J1B2_9PSEU</name>
<dbReference type="InterPro" id="IPR013325">
    <property type="entry name" value="RNA_pol_sigma_r2"/>
</dbReference>
<dbReference type="EMBL" id="JAFFZE010000002">
    <property type="protein sequence ID" value="MCT2581654.1"/>
    <property type="molecule type" value="Genomic_DNA"/>
</dbReference>
<evidence type="ECO:0000256" key="4">
    <source>
        <dbReference type="ARBA" id="ARBA00023125"/>
    </source>
</evidence>
<comment type="similarity">
    <text evidence="1">Belongs to the sigma-70 factor family. ECF subfamily.</text>
</comment>
<dbReference type="SUPFAM" id="SSF88946">
    <property type="entry name" value="Sigma2 domain of RNA polymerase sigma factors"/>
    <property type="match status" value="1"/>
</dbReference>
<evidence type="ECO:0000313" key="9">
    <source>
        <dbReference type="Proteomes" id="UP001156441"/>
    </source>
</evidence>
<protein>
    <submittedName>
        <fullName evidence="8">Sigma-70 family RNA polymerase sigma factor</fullName>
    </submittedName>
</protein>
<proteinExistence type="inferred from homology"/>
<evidence type="ECO:0000259" key="7">
    <source>
        <dbReference type="Pfam" id="PF04545"/>
    </source>
</evidence>
<dbReference type="InterPro" id="IPR036388">
    <property type="entry name" value="WH-like_DNA-bd_sf"/>
</dbReference>
<feature type="domain" description="RNA polymerase sigma-70 region 4" evidence="7">
    <location>
        <begin position="154"/>
        <end position="203"/>
    </location>
</feature>
<evidence type="ECO:0000256" key="1">
    <source>
        <dbReference type="ARBA" id="ARBA00010641"/>
    </source>
</evidence>
<gene>
    <name evidence="8" type="ORF">JT362_00780</name>
</gene>
<organism evidence="8 9">
    <name type="scientific">Actinophytocola gossypii</name>
    <dbReference type="NCBI Taxonomy" id="2812003"/>
    <lineage>
        <taxon>Bacteria</taxon>
        <taxon>Bacillati</taxon>
        <taxon>Actinomycetota</taxon>
        <taxon>Actinomycetes</taxon>
        <taxon>Pseudonocardiales</taxon>
        <taxon>Pseudonocardiaceae</taxon>
    </lineage>
</organism>
<feature type="domain" description="RNA polymerase sigma-70 region 2" evidence="6">
    <location>
        <begin position="54"/>
        <end position="117"/>
    </location>
</feature>
<evidence type="ECO:0000256" key="2">
    <source>
        <dbReference type="ARBA" id="ARBA00023015"/>
    </source>
</evidence>
<keyword evidence="4" id="KW-0238">DNA-binding</keyword>
<evidence type="ECO:0000259" key="6">
    <source>
        <dbReference type="Pfam" id="PF04542"/>
    </source>
</evidence>
<dbReference type="InterPro" id="IPR007627">
    <property type="entry name" value="RNA_pol_sigma70_r2"/>
</dbReference>
<sequence length="213" mass="23130">MFGIVHVRHGNPVGRHPRTATPRYAAGVTLDNELATRARRGEARAAAELLARIRPGVLRYCWAHLRSLGRGDVSPDDVAQDICLAVFEALPRYQDRGLPFTAFVYRIAANKVADAHRAPAFRPIDCVPERADDGGFDPAEQAVLADLSRRLLPLLNDLTDAQREIIVLRVAAGLSAEETGAVLGKSAAAVRMAQSRALARLREWARAVDGVIA</sequence>
<dbReference type="CDD" id="cd06171">
    <property type="entry name" value="Sigma70_r4"/>
    <property type="match status" value="1"/>
</dbReference>
<dbReference type="SUPFAM" id="SSF88659">
    <property type="entry name" value="Sigma3 and sigma4 domains of RNA polymerase sigma factors"/>
    <property type="match status" value="1"/>
</dbReference>
<dbReference type="Pfam" id="PF04542">
    <property type="entry name" value="Sigma70_r2"/>
    <property type="match status" value="1"/>
</dbReference>
<keyword evidence="5" id="KW-0804">Transcription</keyword>
<evidence type="ECO:0000256" key="5">
    <source>
        <dbReference type="ARBA" id="ARBA00023163"/>
    </source>
</evidence>
<evidence type="ECO:0000256" key="3">
    <source>
        <dbReference type="ARBA" id="ARBA00023082"/>
    </source>
</evidence>
<reference evidence="8 9" key="1">
    <citation type="submission" date="2021-02" db="EMBL/GenBank/DDBJ databases">
        <title>Actinophytocola xerophila sp. nov., isolated from soil of cotton cropping field.</title>
        <authorList>
            <person name="Huang R."/>
            <person name="Chen X."/>
            <person name="Ge X."/>
            <person name="Liu W."/>
        </authorList>
    </citation>
    <scope>NUCLEOTIDE SEQUENCE [LARGE SCALE GENOMIC DNA]</scope>
    <source>
        <strain evidence="8 9">S1-96</strain>
    </source>
</reference>
<dbReference type="InterPro" id="IPR039425">
    <property type="entry name" value="RNA_pol_sigma-70-like"/>
</dbReference>
<accession>A0ABT2J1B2</accession>
<dbReference type="NCBIfam" id="TIGR02937">
    <property type="entry name" value="sigma70-ECF"/>
    <property type="match status" value="1"/>
</dbReference>
<keyword evidence="9" id="KW-1185">Reference proteome</keyword>
<keyword evidence="2" id="KW-0805">Transcription regulation</keyword>
<dbReference type="Gene3D" id="1.10.1740.10">
    <property type="match status" value="1"/>
</dbReference>
<dbReference type="Proteomes" id="UP001156441">
    <property type="component" value="Unassembled WGS sequence"/>
</dbReference>
<dbReference type="PANTHER" id="PTHR43133:SF58">
    <property type="entry name" value="ECF RNA POLYMERASE SIGMA FACTOR SIGD"/>
    <property type="match status" value="1"/>
</dbReference>
<keyword evidence="3" id="KW-0731">Sigma factor</keyword>
<dbReference type="PANTHER" id="PTHR43133">
    <property type="entry name" value="RNA POLYMERASE ECF-TYPE SIGMA FACTO"/>
    <property type="match status" value="1"/>
</dbReference>
<dbReference type="InterPro" id="IPR014284">
    <property type="entry name" value="RNA_pol_sigma-70_dom"/>
</dbReference>
<dbReference type="Pfam" id="PF04545">
    <property type="entry name" value="Sigma70_r4"/>
    <property type="match status" value="1"/>
</dbReference>
<dbReference type="InterPro" id="IPR013324">
    <property type="entry name" value="RNA_pol_sigma_r3/r4-like"/>
</dbReference>
<evidence type="ECO:0000313" key="8">
    <source>
        <dbReference type="EMBL" id="MCT2581654.1"/>
    </source>
</evidence>
<dbReference type="Gene3D" id="1.10.10.10">
    <property type="entry name" value="Winged helix-like DNA-binding domain superfamily/Winged helix DNA-binding domain"/>
    <property type="match status" value="1"/>
</dbReference>
<dbReference type="InterPro" id="IPR007630">
    <property type="entry name" value="RNA_pol_sigma70_r4"/>
</dbReference>